<evidence type="ECO:0000313" key="4">
    <source>
        <dbReference type="Proteomes" id="UP000196027"/>
    </source>
</evidence>
<reference evidence="3 4" key="1">
    <citation type="submission" date="2017-05" db="EMBL/GenBank/DDBJ databases">
        <title>Genomic insights into alkan degradation activity of Oleiphilus messinensis.</title>
        <authorList>
            <person name="Kozyavkin S.A."/>
            <person name="Slesarev A.I."/>
            <person name="Golyshin P.N."/>
            <person name="Korzhenkov A."/>
            <person name="Golyshina O.N."/>
            <person name="Toshchakov S.V."/>
        </authorList>
    </citation>
    <scope>NUCLEOTIDE SEQUENCE [LARGE SCALE GENOMIC DNA]</scope>
    <source>
        <strain evidence="3 4">ME102</strain>
    </source>
</reference>
<dbReference type="CDD" id="cd06225">
    <property type="entry name" value="HAMP"/>
    <property type="match status" value="1"/>
</dbReference>
<feature type="domain" description="HAMP" evidence="2">
    <location>
        <begin position="233"/>
        <end position="286"/>
    </location>
</feature>
<evidence type="ECO:0000259" key="2">
    <source>
        <dbReference type="PROSITE" id="PS50885"/>
    </source>
</evidence>
<dbReference type="SUPFAM" id="SSF158472">
    <property type="entry name" value="HAMP domain-like"/>
    <property type="match status" value="1"/>
</dbReference>
<feature type="transmembrane region" description="Helical" evidence="1">
    <location>
        <begin position="208"/>
        <end position="235"/>
    </location>
</feature>
<dbReference type="Proteomes" id="UP000196027">
    <property type="component" value="Chromosome"/>
</dbReference>
<evidence type="ECO:0000313" key="3">
    <source>
        <dbReference type="EMBL" id="ARU58825.1"/>
    </source>
</evidence>
<dbReference type="EMBL" id="CP021425">
    <property type="protein sequence ID" value="ARU58825.1"/>
    <property type="molecule type" value="Genomic_DNA"/>
</dbReference>
<keyword evidence="1" id="KW-1133">Transmembrane helix</keyword>
<dbReference type="KEGG" id="ome:OLMES_4837"/>
<protein>
    <submittedName>
        <fullName evidence="3">HAMP domain-containing protein</fullName>
    </submittedName>
</protein>
<dbReference type="Pfam" id="PF00672">
    <property type="entry name" value="HAMP"/>
    <property type="match status" value="1"/>
</dbReference>
<sequence>MSLRLKFNLVLLAAMVLGVSIAGFFAHQLLQSNAREEVEDSARLMMQSAVAVRSYTVDEIKPLLALQQKRQFIRQTVPAYAARQYITKVQSAHPEYSYKEATLNPTNPVDRATDWETDIINDFRSNDDKKEIVGERFTATGPMLYLGRPIKITNQACLACHSTPSAAPATMIEAYGPANGFGWQHNEVVGAQIVTVPMSLPLERANKAFIAFMASLVGVFVLVGVFINILLHIVVVRPVKVMADKANEVSLGALGASELVIKGSDEISSLGQSFNRMHRSLANAVSLLDEDDDD</sequence>
<dbReference type="AlphaFoldDB" id="A0A1Y0IH21"/>
<organism evidence="3 4">
    <name type="scientific">Oleiphilus messinensis</name>
    <dbReference type="NCBI Taxonomy" id="141451"/>
    <lineage>
        <taxon>Bacteria</taxon>
        <taxon>Pseudomonadati</taxon>
        <taxon>Pseudomonadota</taxon>
        <taxon>Gammaproteobacteria</taxon>
        <taxon>Oceanospirillales</taxon>
        <taxon>Oleiphilaceae</taxon>
        <taxon>Oleiphilus</taxon>
    </lineage>
</organism>
<keyword evidence="1" id="KW-0812">Transmembrane</keyword>
<dbReference type="GO" id="GO:0007165">
    <property type="term" value="P:signal transduction"/>
    <property type="evidence" value="ECO:0007669"/>
    <property type="project" value="InterPro"/>
</dbReference>
<dbReference type="Pfam" id="PF11845">
    <property type="entry name" value="Tll0287-like"/>
    <property type="match status" value="1"/>
</dbReference>
<dbReference type="PROSITE" id="PS50885">
    <property type="entry name" value="HAMP"/>
    <property type="match status" value="1"/>
</dbReference>
<keyword evidence="1" id="KW-0472">Membrane</keyword>
<dbReference type="SMART" id="SM00304">
    <property type="entry name" value="HAMP"/>
    <property type="match status" value="1"/>
</dbReference>
<dbReference type="InterPro" id="IPR021796">
    <property type="entry name" value="Tll0287-like_dom"/>
</dbReference>
<dbReference type="GO" id="GO:0016020">
    <property type="term" value="C:membrane"/>
    <property type="evidence" value="ECO:0007669"/>
    <property type="project" value="InterPro"/>
</dbReference>
<evidence type="ECO:0000256" key="1">
    <source>
        <dbReference type="SAM" id="Phobius"/>
    </source>
</evidence>
<dbReference type="InterPro" id="IPR003660">
    <property type="entry name" value="HAMP_dom"/>
</dbReference>
<name>A0A1Y0IH21_9GAMM</name>
<accession>A0A1Y0IH21</accession>
<dbReference type="OrthoDB" id="9797588at2"/>
<keyword evidence="4" id="KW-1185">Reference proteome</keyword>
<dbReference type="Gene3D" id="6.10.340.10">
    <property type="match status" value="1"/>
</dbReference>
<dbReference type="RefSeq" id="WP_087463561.1">
    <property type="nucleotide sequence ID" value="NZ_CP021425.1"/>
</dbReference>
<gene>
    <name evidence="3" type="ORF">OLMES_4837</name>
</gene>
<proteinExistence type="predicted"/>